<dbReference type="InterPro" id="IPR019734">
    <property type="entry name" value="TPR_rpt"/>
</dbReference>
<feature type="chain" id="PRO_5046951344" evidence="4">
    <location>
        <begin position="24"/>
        <end position="458"/>
    </location>
</feature>
<dbReference type="RefSeq" id="WP_380742340.1">
    <property type="nucleotide sequence ID" value="NZ_JBHTLI010000001.1"/>
</dbReference>
<dbReference type="Proteomes" id="UP001597131">
    <property type="component" value="Unassembled WGS sequence"/>
</dbReference>
<evidence type="ECO:0000313" key="5">
    <source>
        <dbReference type="EMBL" id="MFD1094472.1"/>
    </source>
</evidence>
<dbReference type="SUPFAM" id="SSF48452">
    <property type="entry name" value="TPR-like"/>
    <property type="match status" value="1"/>
</dbReference>
<reference evidence="6" key="1">
    <citation type="journal article" date="2019" name="Int. J. Syst. Evol. Microbiol.">
        <title>The Global Catalogue of Microorganisms (GCM) 10K type strain sequencing project: providing services to taxonomists for standard genome sequencing and annotation.</title>
        <authorList>
            <consortium name="The Broad Institute Genomics Platform"/>
            <consortium name="The Broad Institute Genome Sequencing Center for Infectious Disease"/>
            <person name="Wu L."/>
            <person name="Ma J."/>
        </authorList>
    </citation>
    <scope>NUCLEOTIDE SEQUENCE [LARGE SCALE GENOMIC DNA]</scope>
    <source>
        <strain evidence="6">CCUG 64793</strain>
    </source>
</reference>
<accession>A0ABW3NQ66</accession>
<keyword evidence="4" id="KW-0732">Signal</keyword>
<comment type="caution">
    <text evidence="5">The sequence shown here is derived from an EMBL/GenBank/DDBJ whole genome shotgun (WGS) entry which is preliminary data.</text>
</comment>
<feature type="repeat" description="TPR" evidence="3">
    <location>
        <begin position="318"/>
        <end position="351"/>
    </location>
</feature>
<dbReference type="InterPro" id="IPR013105">
    <property type="entry name" value="TPR_2"/>
</dbReference>
<dbReference type="SMART" id="SM00028">
    <property type="entry name" value="TPR"/>
    <property type="match status" value="7"/>
</dbReference>
<proteinExistence type="predicted"/>
<dbReference type="PANTHER" id="PTHR12558">
    <property type="entry name" value="CELL DIVISION CYCLE 16,23,27"/>
    <property type="match status" value="1"/>
</dbReference>
<dbReference type="PROSITE" id="PS50005">
    <property type="entry name" value="TPR"/>
    <property type="match status" value="3"/>
</dbReference>
<evidence type="ECO:0000256" key="2">
    <source>
        <dbReference type="ARBA" id="ARBA00022803"/>
    </source>
</evidence>
<organism evidence="5 6">
    <name type="scientific">Salegentibacter chungangensis</name>
    <dbReference type="NCBI Taxonomy" id="1335724"/>
    <lineage>
        <taxon>Bacteria</taxon>
        <taxon>Pseudomonadati</taxon>
        <taxon>Bacteroidota</taxon>
        <taxon>Flavobacteriia</taxon>
        <taxon>Flavobacteriales</taxon>
        <taxon>Flavobacteriaceae</taxon>
        <taxon>Salegentibacter</taxon>
    </lineage>
</organism>
<dbReference type="PANTHER" id="PTHR12558:SF13">
    <property type="entry name" value="CELL DIVISION CYCLE PROTEIN 27 HOMOLOG"/>
    <property type="match status" value="1"/>
</dbReference>
<dbReference type="Pfam" id="PF07719">
    <property type="entry name" value="TPR_2"/>
    <property type="match status" value="1"/>
</dbReference>
<feature type="signal peptide" evidence="4">
    <location>
        <begin position="1"/>
        <end position="23"/>
    </location>
</feature>
<keyword evidence="6" id="KW-1185">Reference proteome</keyword>
<name>A0ABW3NQ66_9FLAO</name>
<dbReference type="PROSITE" id="PS50293">
    <property type="entry name" value="TPR_REGION"/>
    <property type="match status" value="1"/>
</dbReference>
<keyword evidence="1" id="KW-0677">Repeat</keyword>
<sequence>MKKTFIIAIALSGCSWLSPGIFAQEKEAISKEVNQDDLGNVTDAFQENFFEALKQKGIENYEKAITALETCRKLEPENAVVYFELGKNYKALENYDLAVDNFEKARKLDPKREVILTELFKTHREAGDFPKAITIIEELINLDSSYTEDLANLYMLSEQYDKALKVLDELDKKEGNSSYRNTMRRQIYARTNNTDAQIERLEEDISRDPENEQNYLNLIYIYSEQRNEEEAFKAAKELLEINPGSQLVHLALYKFYLNNKQPKEAVNSMMIVFESEEIDTDSKYRVLNDFLLFVNDHPEFQEDLMKVSRKLSEWENAPRLYEQLGQYYIKSDKKEDALKYFELGLEENPGNFDLLKNSLLLQLEFGKYEAAAKLSASALEIFPAQPMVYLLRGVALNKLQQYKEAEEILTFGLDYLIDDKKIELDFYTQLAISYQGLQNEEKAKEFQQKAENLIKELN</sequence>
<feature type="repeat" description="TPR" evidence="3">
    <location>
        <begin position="79"/>
        <end position="112"/>
    </location>
</feature>
<protein>
    <submittedName>
        <fullName evidence="5">Tetratricopeptide repeat protein</fullName>
    </submittedName>
</protein>
<evidence type="ECO:0000256" key="3">
    <source>
        <dbReference type="PROSITE-ProRule" id="PRU00339"/>
    </source>
</evidence>
<evidence type="ECO:0000256" key="4">
    <source>
        <dbReference type="SAM" id="SignalP"/>
    </source>
</evidence>
<keyword evidence="2 3" id="KW-0802">TPR repeat</keyword>
<dbReference type="Pfam" id="PF13181">
    <property type="entry name" value="TPR_8"/>
    <property type="match status" value="2"/>
</dbReference>
<evidence type="ECO:0000313" key="6">
    <source>
        <dbReference type="Proteomes" id="UP001597131"/>
    </source>
</evidence>
<evidence type="ECO:0000256" key="1">
    <source>
        <dbReference type="ARBA" id="ARBA00022737"/>
    </source>
</evidence>
<dbReference type="Gene3D" id="1.25.40.10">
    <property type="entry name" value="Tetratricopeptide repeat domain"/>
    <property type="match status" value="3"/>
</dbReference>
<gene>
    <name evidence="5" type="ORF">ACFQ3Q_01810</name>
</gene>
<dbReference type="EMBL" id="JBHTLI010000001">
    <property type="protein sequence ID" value="MFD1094472.1"/>
    <property type="molecule type" value="Genomic_DNA"/>
</dbReference>
<feature type="repeat" description="TPR" evidence="3">
    <location>
        <begin position="212"/>
        <end position="245"/>
    </location>
</feature>
<dbReference type="InterPro" id="IPR011990">
    <property type="entry name" value="TPR-like_helical_dom_sf"/>
</dbReference>